<evidence type="ECO:0000313" key="2">
    <source>
        <dbReference type="Proteomes" id="UP000076798"/>
    </source>
</evidence>
<sequence>MSVHTLSFHDVSYALLNADYLSWIGRTFPNITKLEGLRISPSITALLSQPETIEKHLPNLKKLLMVTEKSLRQDDVSADDLKRAMRRLPCIFPSIEMCIQHSGCGEDACKMTMAYGEDGRVVDLKVESLYTPSLSLLNLMMM</sequence>
<reference evidence="1 2" key="1">
    <citation type="journal article" date="2016" name="Mol. Biol. Evol.">
        <title>Comparative Genomics of Early-Diverging Mushroom-Forming Fungi Provides Insights into the Origins of Lignocellulose Decay Capabilities.</title>
        <authorList>
            <person name="Nagy L.G."/>
            <person name="Riley R."/>
            <person name="Tritt A."/>
            <person name="Adam C."/>
            <person name="Daum C."/>
            <person name="Floudas D."/>
            <person name="Sun H."/>
            <person name="Yadav J.S."/>
            <person name="Pangilinan J."/>
            <person name="Larsson K.H."/>
            <person name="Matsuura K."/>
            <person name="Barry K."/>
            <person name="Labutti K."/>
            <person name="Kuo R."/>
            <person name="Ohm R.A."/>
            <person name="Bhattacharya S.S."/>
            <person name="Shirouzu T."/>
            <person name="Yoshinaga Y."/>
            <person name="Martin F.M."/>
            <person name="Grigoriev I.V."/>
            <person name="Hibbett D.S."/>
        </authorList>
    </citation>
    <scope>NUCLEOTIDE SEQUENCE [LARGE SCALE GENOMIC DNA]</scope>
    <source>
        <strain evidence="1 2">HHB10207 ss-3</strain>
    </source>
</reference>
<name>A0A165Y144_9AGAM</name>
<protein>
    <submittedName>
        <fullName evidence="1">Uncharacterized protein</fullName>
    </submittedName>
</protein>
<gene>
    <name evidence="1" type="ORF">SISSUDRAFT_488164</name>
</gene>
<dbReference type="EMBL" id="KV428297">
    <property type="protein sequence ID" value="KZT32764.1"/>
    <property type="molecule type" value="Genomic_DNA"/>
</dbReference>
<evidence type="ECO:0000313" key="1">
    <source>
        <dbReference type="EMBL" id="KZT32764.1"/>
    </source>
</evidence>
<proteinExistence type="predicted"/>
<organism evidence="1 2">
    <name type="scientific">Sistotremastrum suecicum HHB10207 ss-3</name>
    <dbReference type="NCBI Taxonomy" id="1314776"/>
    <lineage>
        <taxon>Eukaryota</taxon>
        <taxon>Fungi</taxon>
        <taxon>Dikarya</taxon>
        <taxon>Basidiomycota</taxon>
        <taxon>Agaricomycotina</taxon>
        <taxon>Agaricomycetes</taxon>
        <taxon>Sistotremastrales</taxon>
        <taxon>Sistotremastraceae</taxon>
        <taxon>Sistotremastrum</taxon>
    </lineage>
</organism>
<keyword evidence="2" id="KW-1185">Reference proteome</keyword>
<accession>A0A165Y144</accession>
<dbReference type="AlphaFoldDB" id="A0A165Y144"/>
<dbReference type="Proteomes" id="UP000076798">
    <property type="component" value="Unassembled WGS sequence"/>
</dbReference>